<dbReference type="AlphaFoldDB" id="A0A0R1XYC7"/>
<proteinExistence type="predicted"/>
<gene>
    <name evidence="1" type="ORF">FC83_GL001272</name>
</gene>
<protein>
    <recommendedName>
        <fullName evidence="3">Competence protein ComGD</fullName>
    </recommendedName>
</protein>
<dbReference type="PATRIC" id="fig|1423734.3.peg.1285"/>
<reference evidence="1 2" key="1">
    <citation type="journal article" date="2015" name="Genome Announc.">
        <title>Expanding the biotechnology potential of lactobacilli through comparative genomics of 213 strains and associated genera.</title>
        <authorList>
            <person name="Sun Z."/>
            <person name="Harris H.M."/>
            <person name="McCann A."/>
            <person name="Guo C."/>
            <person name="Argimon S."/>
            <person name="Zhang W."/>
            <person name="Yang X."/>
            <person name="Jeffery I.B."/>
            <person name="Cooney J.C."/>
            <person name="Kagawa T.F."/>
            <person name="Liu W."/>
            <person name="Song Y."/>
            <person name="Salvetti E."/>
            <person name="Wrobel A."/>
            <person name="Rasinkangas P."/>
            <person name="Parkhill J."/>
            <person name="Rea M.C."/>
            <person name="O'Sullivan O."/>
            <person name="Ritari J."/>
            <person name="Douillard F.P."/>
            <person name="Paul Ross R."/>
            <person name="Yang R."/>
            <person name="Briner A.E."/>
            <person name="Felis G.E."/>
            <person name="de Vos W.M."/>
            <person name="Barrangou R."/>
            <person name="Klaenhammer T.R."/>
            <person name="Caufield P.W."/>
            <person name="Cui Y."/>
            <person name="Zhang H."/>
            <person name="O'Toole P.W."/>
        </authorList>
    </citation>
    <scope>NUCLEOTIDE SEQUENCE [LARGE SCALE GENOMIC DNA]</scope>
    <source>
        <strain evidence="1 2">DSM 18527</strain>
    </source>
</reference>
<sequence>MISVLFVLSLLVSLSFLVWPSIQARQAEKQFFNEFESSYQRLLNEAMFRNERGLIKTMGERVVLTYPTVTNGTYINEIILPKGLSIPGASKKIYVSDEGIITPATIYFKSTNTDKTYIYHIQFGWGRLRVETL</sequence>
<accession>A0A0R1XYC7</accession>
<dbReference type="Proteomes" id="UP000051236">
    <property type="component" value="Unassembled WGS sequence"/>
</dbReference>
<name>A0A0R1XYC7_9LACO</name>
<evidence type="ECO:0000313" key="2">
    <source>
        <dbReference type="Proteomes" id="UP000051236"/>
    </source>
</evidence>
<keyword evidence="2" id="KW-1185">Reference proteome</keyword>
<comment type="caution">
    <text evidence="1">The sequence shown here is derived from an EMBL/GenBank/DDBJ whole genome shotgun (WGS) entry which is preliminary data.</text>
</comment>
<evidence type="ECO:0000313" key="1">
    <source>
        <dbReference type="EMBL" id="KRM35144.1"/>
    </source>
</evidence>
<evidence type="ECO:0008006" key="3">
    <source>
        <dbReference type="Google" id="ProtNLM"/>
    </source>
</evidence>
<dbReference type="STRING" id="1423734.FC83_GL001272"/>
<dbReference type="EMBL" id="AZGA01000016">
    <property type="protein sequence ID" value="KRM35144.1"/>
    <property type="molecule type" value="Genomic_DNA"/>
</dbReference>
<organism evidence="1 2">
    <name type="scientific">Agrilactobacillus composti DSM 18527 = JCM 14202</name>
    <dbReference type="NCBI Taxonomy" id="1423734"/>
    <lineage>
        <taxon>Bacteria</taxon>
        <taxon>Bacillati</taxon>
        <taxon>Bacillota</taxon>
        <taxon>Bacilli</taxon>
        <taxon>Lactobacillales</taxon>
        <taxon>Lactobacillaceae</taxon>
        <taxon>Agrilactobacillus</taxon>
    </lineage>
</organism>